<evidence type="ECO:0000259" key="9">
    <source>
        <dbReference type="PROSITE" id="PS50850"/>
    </source>
</evidence>
<feature type="transmembrane region" description="Helical" evidence="8">
    <location>
        <begin position="54"/>
        <end position="73"/>
    </location>
</feature>
<dbReference type="PANTHER" id="PTHR43528:SF1">
    <property type="entry name" value="ALPHA-KETOGLUTARATE PERMEASE"/>
    <property type="match status" value="1"/>
</dbReference>
<comment type="subcellular location">
    <subcellularLocation>
        <location evidence="1">Cell membrane</location>
        <topology evidence="1">Multi-pass membrane protein</topology>
    </subcellularLocation>
</comment>
<evidence type="ECO:0000313" key="11">
    <source>
        <dbReference type="Proteomes" id="UP001642484"/>
    </source>
</evidence>
<evidence type="ECO:0000256" key="7">
    <source>
        <dbReference type="ARBA" id="ARBA00023136"/>
    </source>
</evidence>
<feature type="non-terminal residue" evidence="10">
    <location>
        <position position="1"/>
    </location>
</feature>
<keyword evidence="2" id="KW-0813">Transport</keyword>
<dbReference type="Pfam" id="PF00083">
    <property type="entry name" value="Sugar_tr"/>
    <property type="match status" value="1"/>
</dbReference>
<dbReference type="InterPro" id="IPR051084">
    <property type="entry name" value="H+-coupled_symporters"/>
</dbReference>
<gene>
    <name evidence="10" type="ORF">CCMP2556_LOCUS6913</name>
</gene>
<evidence type="ECO:0000256" key="5">
    <source>
        <dbReference type="ARBA" id="ARBA00022847"/>
    </source>
</evidence>
<reference evidence="10 11" key="1">
    <citation type="submission" date="2024-02" db="EMBL/GenBank/DDBJ databases">
        <authorList>
            <person name="Chen Y."/>
            <person name="Shah S."/>
            <person name="Dougan E. K."/>
            <person name="Thang M."/>
            <person name="Chan C."/>
        </authorList>
    </citation>
    <scope>NUCLEOTIDE SEQUENCE [LARGE SCALE GENOMIC DNA]</scope>
</reference>
<dbReference type="InterPro" id="IPR020846">
    <property type="entry name" value="MFS_dom"/>
</dbReference>
<dbReference type="Gene3D" id="1.20.1250.20">
    <property type="entry name" value="MFS general substrate transporter like domains"/>
    <property type="match status" value="1"/>
</dbReference>
<evidence type="ECO:0000256" key="2">
    <source>
        <dbReference type="ARBA" id="ARBA00022448"/>
    </source>
</evidence>
<keyword evidence="7 8" id="KW-0472">Membrane</keyword>
<keyword evidence="6 8" id="KW-1133">Transmembrane helix</keyword>
<evidence type="ECO:0000313" key="10">
    <source>
        <dbReference type="EMBL" id="CAK9002568.1"/>
    </source>
</evidence>
<evidence type="ECO:0000256" key="6">
    <source>
        <dbReference type="ARBA" id="ARBA00022989"/>
    </source>
</evidence>
<feature type="transmembrane region" description="Helical" evidence="8">
    <location>
        <begin position="85"/>
        <end position="108"/>
    </location>
</feature>
<dbReference type="PANTHER" id="PTHR43528">
    <property type="entry name" value="ALPHA-KETOGLUTARATE PERMEASE"/>
    <property type="match status" value="1"/>
</dbReference>
<keyword evidence="3" id="KW-1003">Cell membrane</keyword>
<dbReference type="Proteomes" id="UP001642484">
    <property type="component" value="Unassembled WGS sequence"/>
</dbReference>
<keyword evidence="4 8" id="KW-0812">Transmembrane</keyword>
<dbReference type="PROSITE" id="PS50850">
    <property type="entry name" value="MFS"/>
    <property type="match status" value="1"/>
</dbReference>
<feature type="transmembrane region" description="Helical" evidence="8">
    <location>
        <begin position="120"/>
        <end position="139"/>
    </location>
</feature>
<dbReference type="InterPro" id="IPR036259">
    <property type="entry name" value="MFS_trans_sf"/>
</dbReference>
<name>A0ABP0IIY0_9DINO</name>
<evidence type="ECO:0000256" key="1">
    <source>
        <dbReference type="ARBA" id="ARBA00004651"/>
    </source>
</evidence>
<evidence type="ECO:0000256" key="8">
    <source>
        <dbReference type="SAM" id="Phobius"/>
    </source>
</evidence>
<evidence type="ECO:0000256" key="4">
    <source>
        <dbReference type="ARBA" id="ARBA00022692"/>
    </source>
</evidence>
<dbReference type="SUPFAM" id="SSF103473">
    <property type="entry name" value="MFS general substrate transporter"/>
    <property type="match status" value="1"/>
</dbReference>
<keyword evidence="11" id="KW-1185">Reference proteome</keyword>
<evidence type="ECO:0000256" key="3">
    <source>
        <dbReference type="ARBA" id="ARBA00022475"/>
    </source>
</evidence>
<feature type="transmembrane region" description="Helical" evidence="8">
    <location>
        <begin position="26"/>
        <end position="47"/>
    </location>
</feature>
<feature type="transmembrane region" description="Helical" evidence="8">
    <location>
        <begin position="159"/>
        <end position="176"/>
    </location>
</feature>
<sequence>YEYAVFSFLEPYFQKNFFHGSAVSTWLGFACTFVARPFGGLVLGVVGDIFGRKASTFLSIFGMMVGTVGQGLLPTYQNGDVSGTIGLTLLVLLRLLQGICTGGEIAAVSTYITEVGSKDALARSMMLIGITASIGFLLAQSASYGLELLGQERMESWGWRLPFLITAIPGIIATVGRRCMPESAEFLEGRARASEACES</sequence>
<protein>
    <recommendedName>
        <fullName evidence="9">Major facilitator superfamily (MFS) profile domain-containing protein</fullName>
    </recommendedName>
</protein>
<feature type="domain" description="Major facilitator superfamily (MFS) profile" evidence="9">
    <location>
        <begin position="1"/>
        <end position="199"/>
    </location>
</feature>
<comment type="caution">
    <text evidence="10">The sequence shown here is derived from an EMBL/GenBank/DDBJ whole genome shotgun (WGS) entry which is preliminary data.</text>
</comment>
<proteinExistence type="predicted"/>
<dbReference type="InterPro" id="IPR005828">
    <property type="entry name" value="MFS_sugar_transport-like"/>
</dbReference>
<organism evidence="10 11">
    <name type="scientific">Durusdinium trenchii</name>
    <dbReference type="NCBI Taxonomy" id="1381693"/>
    <lineage>
        <taxon>Eukaryota</taxon>
        <taxon>Sar</taxon>
        <taxon>Alveolata</taxon>
        <taxon>Dinophyceae</taxon>
        <taxon>Suessiales</taxon>
        <taxon>Symbiodiniaceae</taxon>
        <taxon>Durusdinium</taxon>
    </lineage>
</organism>
<accession>A0ABP0IIY0</accession>
<dbReference type="EMBL" id="CAXAMN010003037">
    <property type="protein sequence ID" value="CAK9002568.1"/>
    <property type="molecule type" value="Genomic_DNA"/>
</dbReference>
<keyword evidence="5" id="KW-0769">Symport</keyword>
<feature type="non-terminal residue" evidence="10">
    <location>
        <position position="199"/>
    </location>
</feature>